<feature type="compositionally biased region" description="Basic and acidic residues" evidence="7">
    <location>
        <begin position="191"/>
        <end position="202"/>
    </location>
</feature>
<gene>
    <name evidence="9" type="ORF">CC84DRAFT_1219041</name>
</gene>
<dbReference type="EMBL" id="KV441554">
    <property type="protein sequence ID" value="OAG03768.1"/>
    <property type="molecule type" value="Genomic_DNA"/>
</dbReference>
<evidence type="ECO:0000256" key="2">
    <source>
        <dbReference type="ARBA" id="ARBA00010541"/>
    </source>
</evidence>
<dbReference type="GO" id="GO:0006915">
    <property type="term" value="P:apoptotic process"/>
    <property type="evidence" value="ECO:0007669"/>
    <property type="project" value="UniProtKB-KW"/>
</dbReference>
<dbReference type="InterPro" id="IPR036034">
    <property type="entry name" value="PDZ_sf"/>
</dbReference>
<name>A0A177CAG5_9PLEO</name>
<dbReference type="PRINTS" id="PR00834">
    <property type="entry name" value="PROTEASES2C"/>
</dbReference>
<keyword evidence="9" id="KW-0645">Protease</keyword>
<dbReference type="InterPro" id="IPR001940">
    <property type="entry name" value="Peptidase_S1C"/>
</dbReference>
<dbReference type="OrthoDB" id="4217619at2759"/>
<reference evidence="9 10" key="1">
    <citation type="submission" date="2016-05" db="EMBL/GenBank/DDBJ databases">
        <title>Comparative analysis of secretome profiles of manganese(II)-oxidizing ascomycete fungi.</title>
        <authorList>
            <consortium name="DOE Joint Genome Institute"/>
            <person name="Zeiner C.A."/>
            <person name="Purvine S.O."/>
            <person name="Zink E.M."/>
            <person name="Wu S."/>
            <person name="Pasa-Tolic L."/>
            <person name="Chaput D.L."/>
            <person name="Haridas S."/>
            <person name="Grigoriev I.V."/>
            <person name="Santelli C.M."/>
            <person name="Hansel C.M."/>
        </authorList>
    </citation>
    <scope>NUCLEOTIDE SEQUENCE [LARGE SCALE GENOMIC DNA]</scope>
    <source>
        <strain evidence="9 10">AP3s5-JAC2a</strain>
    </source>
</reference>
<dbReference type="Proteomes" id="UP000077069">
    <property type="component" value="Unassembled WGS sequence"/>
</dbReference>
<dbReference type="SMART" id="SM00228">
    <property type="entry name" value="PDZ"/>
    <property type="match status" value="2"/>
</dbReference>
<dbReference type="RefSeq" id="XP_018034133.1">
    <property type="nucleotide sequence ID" value="XM_018183050.1"/>
</dbReference>
<accession>A0A177CAG5</accession>
<comment type="similarity">
    <text evidence="2">Belongs to the peptidase S1C family.</text>
</comment>
<feature type="region of interest" description="Disordered" evidence="7">
    <location>
        <begin position="165"/>
        <end position="229"/>
    </location>
</feature>
<feature type="domain" description="PDZ" evidence="8">
    <location>
        <begin position="1047"/>
        <end position="1128"/>
    </location>
</feature>
<dbReference type="GO" id="GO:0006629">
    <property type="term" value="P:lipid metabolic process"/>
    <property type="evidence" value="ECO:0007669"/>
    <property type="project" value="EnsemblFungi"/>
</dbReference>
<organism evidence="9 10">
    <name type="scientific">Paraphaeosphaeria sporulosa</name>
    <dbReference type="NCBI Taxonomy" id="1460663"/>
    <lineage>
        <taxon>Eukaryota</taxon>
        <taxon>Fungi</taxon>
        <taxon>Dikarya</taxon>
        <taxon>Ascomycota</taxon>
        <taxon>Pezizomycotina</taxon>
        <taxon>Dothideomycetes</taxon>
        <taxon>Pleosporomycetidae</taxon>
        <taxon>Pleosporales</taxon>
        <taxon>Massarineae</taxon>
        <taxon>Didymosphaeriaceae</taxon>
        <taxon>Paraphaeosphaeria</taxon>
    </lineage>
</organism>
<dbReference type="InterPro" id="IPR025926">
    <property type="entry name" value="PDZ-like_dom"/>
</dbReference>
<dbReference type="SUPFAM" id="SSF50494">
    <property type="entry name" value="Trypsin-like serine proteases"/>
    <property type="match status" value="2"/>
</dbReference>
<dbReference type="PANTHER" id="PTHR46366">
    <property type="entry name" value="PRO-APOPTOTIC SERINE PROTEASE NMA111"/>
    <property type="match status" value="1"/>
</dbReference>
<feature type="region of interest" description="Disordered" evidence="7">
    <location>
        <begin position="76"/>
        <end position="130"/>
    </location>
</feature>
<dbReference type="CDD" id="cd06719">
    <property type="entry name" value="PDZ2-4_Nma111p-like"/>
    <property type="match status" value="2"/>
</dbReference>
<keyword evidence="6" id="KW-0677">Repeat</keyword>
<evidence type="ECO:0000256" key="7">
    <source>
        <dbReference type="SAM" id="MobiDB-lite"/>
    </source>
</evidence>
<evidence type="ECO:0000256" key="5">
    <source>
        <dbReference type="ARBA" id="ARBA00022703"/>
    </source>
</evidence>
<dbReference type="FunCoup" id="A0A177CAG5">
    <property type="interactions" value="136"/>
</dbReference>
<dbReference type="GO" id="GO:0004252">
    <property type="term" value="F:serine-type endopeptidase activity"/>
    <property type="evidence" value="ECO:0007669"/>
    <property type="project" value="EnsemblFungi"/>
</dbReference>
<dbReference type="Gene3D" id="2.40.10.120">
    <property type="match status" value="2"/>
</dbReference>
<dbReference type="InterPro" id="IPR009003">
    <property type="entry name" value="Peptidase_S1_PA"/>
</dbReference>
<feature type="compositionally biased region" description="Basic and acidic residues" evidence="7">
    <location>
        <begin position="168"/>
        <end position="177"/>
    </location>
</feature>
<dbReference type="GO" id="GO:0120174">
    <property type="term" value="P:stress-induced homeostatically regulated protein degradation pathway"/>
    <property type="evidence" value="ECO:0007669"/>
    <property type="project" value="EnsemblFungi"/>
</dbReference>
<evidence type="ECO:0000256" key="6">
    <source>
        <dbReference type="ARBA" id="ARBA00022737"/>
    </source>
</evidence>
<dbReference type="STRING" id="1460663.A0A177CAG5"/>
<evidence type="ECO:0000256" key="4">
    <source>
        <dbReference type="ARBA" id="ARBA00021524"/>
    </source>
</evidence>
<dbReference type="Pfam" id="PF13365">
    <property type="entry name" value="Trypsin_2"/>
    <property type="match status" value="1"/>
</dbReference>
<dbReference type="InterPro" id="IPR001478">
    <property type="entry name" value="PDZ"/>
</dbReference>
<dbReference type="InParanoid" id="A0A177CAG5"/>
<sequence>MSDTEKNSGAGKANSGWTDKERLVYLIGLLENSGTKLDFKNAPRPNGRSEIACERMVGRLKTAYKAELDALKAGQHLDGGDAATPKKRGSKAKGTGGDDEGTPKTPKRKGKTAVEDGGSPKKKGKKTDATAEVKDELAMSSLAGAFRHLHLAPHLVTQRRRFTTDPMPAEHHGEHDTRSKRKQPPTPSSERPMKQIKPEATHARNGTYAAAESEPLARDQSPTPSMDIDEFVPPQIAAAVHDTAEWQRTIETVVKSVVSIHFCQTCSFDTDPAVASEATGFVVDAERGYILTNRHVVGAGPFIGYCIFDNHEECDVFPVYRDPVHDFGILRFDPKEIKYMPVTALELHPKKAQVGVEIRVVGNDAGEKLSILSGVISRLDRNAPEYGEGYSDFNTNYIQAAAAASGGSSGSPVVNVNGHAVALQAGGRADGAATDYFLPLDRPLRALELIREGKPVSRGTIQTQWILKPFDECRRLGLSPDVEKAVRTQFPKETGMLVAEVVLKNGPASKHVEEGDVLVKVNGELLTQFVRLDAVLDDSVGGKVSLTIQRAGEDLEVELDVTDLHAITPDRFISVAGASFHDLSYQQARLYAISLENAGVYVCEAAGSFRFAEGFTSGWLVQEVDNQPTPNLEAFIEVMRKIPDRKRVVMVYKHLRDLHTANTSITTIDRHWHAKMRVAKRNDETGLWDFTTIADAIPAVPNVPRKANFIKLTSNFPAAVDIIRSFVRVHVHMPIKLDGFPKSNKQGYGVVVDAEQGLVLVSRALLPYDLCDISLIIADSIFVDAKVVFMHPLQNYAIIKYDTSLVNAPVKTPKFATEFIKKGDETIFFGMNQNFRPVVTKTSVTDISTVAIPASAVTPRYRATNFDAITVDTNQASHSHSGVLVAEDGTVQALWLSYLGERTSQSGKDVEYHLGLAVPMILPVLEQIRSGKTPKLRILNVEFQTVQMSQARVMGVPEEWIEKTEHEDPERHQLFMVRKVDSGHEGGLMEGDVLLTLNGKLITRAPDLDVMYDHDFLDAAIVRKRQEVTLKVPTVATEDLETARVVNFCGATLHRPHQAVRQQISRIHSDVYISSRSRGSPAYMYGLAPTNFLTHVNNVPTPDLDSFLREAKKIADNEYFRLKVVTFDNVPWVATMKKNEHYFPTIEYLKDSEEELGWKKIIHEADAGGAREEIAPAEVEGGGEEMPFLAGLETAALISGLALSSGIAIPWITTVERRELRDENAALRAQGRREISYGKYLWRKIWHGEKLSRVTGGDVESE</sequence>
<dbReference type="Pfam" id="PF00595">
    <property type="entry name" value="PDZ"/>
    <property type="match status" value="1"/>
</dbReference>
<dbReference type="CDD" id="cd06786">
    <property type="entry name" value="cpPDZ1_ScNma111-like"/>
    <property type="match status" value="1"/>
</dbReference>
<dbReference type="PANTHER" id="PTHR46366:SF8">
    <property type="entry name" value="PRO-APOPTOTIC SERINE PROTEASE NMA111"/>
    <property type="match status" value="1"/>
</dbReference>
<dbReference type="AlphaFoldDB" id="A0A177CAG5"/>
<evidence type="ECO:0000256" key="3">
    <source>
        <dbReference type="ARBA" id="ARBA00020338"/>
    </source>
</evidence>
<dbReference type="GO" id="GO:0034605">
    <property type="term" value="P:cellular response to heat"/>
    <property type="evidence" value="ECO:0007669"/>
    <property type="project" value="EnsemblFungi"/>
</dbReference>
<dbReference type="GO" id="GO:0005634">
    <property type="term" value="C:nucleus"/>
    <property type="evidence" value="ECO:0007669"/>
    <property type="project" value="EnsemblFungi"/>
</dbReference>
<keyword evidence="9" id="KW-0378">Hydrolase</keyword>
<keyword evidence="5" id="KW-0053">Apoptosis</keyword>
<dbReference type="GeneID" id="28766536"/>
<evidence type="ECO:0000259" key="8">
    <source>
        <dbReference type="SMART" id="SM00228"/>
    </source>
</evidence>
<evidence type="ECO:0000313" key="10">
    <source>
        <dbReference type="Proteomes" id="UP000077069"/>
    </source>
</evidence>
<feature type="domain" description="PDZ" evidence="8">
    <location>
        <begin position="474"/>
        <end position="552"/>
    </location>
</feature>
<comment type="function">
    <text evidence="1">Nuclear serine protease which mediates apoptosis.</text>
</comment>
<proteinExistence type="inferred from homology"/>
<dbReference type="Gene3D" id="2.30.42.10">
    <property type="match status" value="1"/>
</dbReference>
<protein>
    <recommendedName>
        <fullName evidence="3">Pro-apoptotic serine protease NMA111</fullName>
    </recommendedName>
    <alternativeName>
        <fullName evidence="4">Pro-apoptotic serine protease nma111</fullName>
    </alternativeName>
</protein>
<evidence type="ECO:0000313" key="9">
    <source>
        <dbReference type="EMBL" id="OAG03768.1"/>
    </source>
</evidence>
<dbReference type="Pfam" id="PF12812">
    <property type="entry name" value="PDZ_1"/>
    <property type="match status" value="2"/>
</dbReference>
<evidence type="ECO:0000256" key="1">
    <source>
        <dbReference type="ARBA" id="ARBA00002558"/>
    </source>
</evidence>
<keyword evidence="10" id="KW-1185">Reference proteome</keyword>
<dbReference type="SUPFAM" id="SSF50156">
    <property type="entry name" value="PDZ domain-like"/>
    <property type="match status" value="3"/>
</dbReference>